<reference evidence="3 4" key="1">
    <citation type="journal article" date="2023" name="Sci. Data">
        <title>Genome assembly of the Korean intertidal mud-creeper Batillaria attramentaria.</title>
        <authorList>
            <person name="Patra A.K."/>
            <person name="Ho P.T."/>
            <person name="Jun S."/>
            <person name="Lee S.J."/>
            <person name="Kim Y."/>
            <person name="Won Y.J."/>
        </authorList>
    </citation>
    <scope>NUCLEOTIDE SEQUENCE [LARGE SCALE GENOMIC DNA]</scope>
    <source>
        <strain evidence="3">Wonlab-2016</strain>
    </source>
</reference>
<keyword evidence="4" id="KW-1185">Reference proteome</keyword>
<proteinExistence type="predicted"/>
<accession>A0ABD0M2H7</accession>
<dbReference type="EMBL" id="JACVVK020000009">
    <property type="protein sequence ID" value="KAK7505755.1"/>
    <property type="molecule type" value="Genomic_DNA"/>
</dbReference>
<feature type="compositionally biased region" description="Basic and acidic residues" evidence="1">
    <location>
        <begin position="127"/>
        <end position="138"/>
    </location>
</feature>
<name>A0ABD0M2H7_9CAEN</name>
<comment type="caution">
    <text evidence="3">The sequence shown here is derived from an EMBL/GenBank/DDBJ whole genome shotgun (WGS) entry which is preliminary data.</text>
</comment>
<evidence type="ECO:0000256" key="2">
    <source>
        <dbReference type="SAM" id="Phobius"/>
    </source>
</evidence>
<gene>
    <name evidence="3" type="ORF">BaRGS_00003026</name>
</gene>
<organism evidence="3 4">
    <name type="scientific">Batillaria attramentaria</name>
    <dbReference type="NCBI Taxonomy" id="370345"/>
    <lineage>
        <taxon>Eukaryota</taxon>
        <taxon>Metazoa</taxon>
        <taxon>Spiralia</taxon>
        <taxon>Lophotrochozoa</taxon>
        <taxon>Mollusca</taxon>
        <taxon>Gastropoda</taxon>
        <taxon>Caenogastropoda</taxon>
        <taxon>Sorbeoconcha</taxon>
        <taxon>Cerithioidea</taxon>
        <taxon>Batillariidae</taxon>
        <taxon>Batillaria</taxon>
    </lineage>
</organism>
<keyword evidence="2" id="KW-1133">Transmembrane helix</keyword>
<keyword evidence="2" id="KW-0812">Transmembrane</keyword>
<feature type="transmembrane region" description="Helical" evidence="2">
    <location>
        <begin position="88"/>
        <end position="108"/>
    </location>
</feature>
<evidence type="ECO:0008006" key="5">
    <source>
        <dbReference type="Google" id="ProtNLM"/>
    </source>
</evidence>
<protein>
    <recommendedName>
        <fullName evidence="5">MARVEL domain-containing protein</fullName>
    </recommendedName>
</protein>
<feature type="transmembrane region" description="Helical" evidence="2">
    <location>
        <begin position="38"/>
        <end position="61"/>
    </location>
</feature>
<evidence type="ECO:0000313" key="4">
    <source>
        <dbReference type="Proteomes" id="UP001519460"/>
    </source>
</evidence>
<evidence type="ECO:0000313" key="3">
    <source>
        <dbReference type="EMBL" id="KAK7505755.1"/>
    </source>
</evidence>
<dbReference type="AlphaFoldDB" id="A0ABD0M2H7"/>
<dbReference type="Proteomes" id="UP001519460">
    <property type="component" value="Unassembled WGS sequence"/>
</dbReference>
<sequence length="138" mass="15386">MSETGQSSGQSGSESEVDVMYLWKIPIDRAYVKSIVGILKVVAAFVSITCFLTIIALWFFFVLTLNRRVFFKLVPWPLVSCGKDSNKAAAAFGFFALFALAGHAFFTFRDWRAGRAASSDTSAPKTPEYDADRNMEQY</sequence>
<keyword evidence="2" id="KW-0472">Membrane</keyword>
<feature type="region of interest" description="Disordered" evidence="1">
    <location>
        <begin position="117"/>
        <end position="138"/>
    </location>
</feature>
<evidence type="ECO:0000256" key="1">
    <source>
        <dbReference type="SAM" id="MobiDB-lite"/>
    </source>
</evidence>